<evidence type="ECO:0000256" key="1">
    <source>
        <dbReference type="SAM" id="SignalP"/>
    </source>
</evidence>
<name>A0A7E4ZTW7_PANRE</name>
<dbReference type="Proteomes" id="UP000492821">
    <property type="component" value="Unassembled WGS sequence"/>
</dbReference>
<dbReference type="WBParaSite" id="Pan_g17192.t1">
    <property type="protein sequence ID" value="Pan_g17192.t1"/>
    <property type="gene ID" value="Pan_g17192"/>
</dbReference>
<reference evidence="3" key="2">
    <citation type="submission" date="2020-10" db="UniProtKB">
        <authorList>
            <consortium name="WormBaseParasite"/>
        </authorList>
    </citation>
    <scope>IDENTIFICATION</scope>
</reference>
<evidence type="ECO:0000313" key="2">
    <source>
        <dbReference type="Proteomes" id="UP000492821"/>
    </source>
</evidence>
<keyword evidence="1" id="KW-0732">Signal</keyword>
<evidence type="ECO:0000313" key="3">
    <source>
        <dbReference type="WBParaSite" id="Pan_g17192.t1"/>
    </source>
</evidence>
<organism evidence="2 3">
    <name type="scientific">Panagrellus redivivus</name>
    <name type="common">Microworm</name>
    <dbReference type="NCBI Taxonomy" id="6233"/>
    <lineage>
        <taxon>Eukaryota</taxon>
        <taxon>Metazoa</taxon>
        <taxon>Ecdysozoa</taxon>
        <taxon>Nematoda</taxon>
        <taxon>Chromadorea</taxon>
        <taxon>Rhabditida</taxon>
        <taxon>Tylenchina</taxon>
        <taxon>Panagrolaimomorpha</taxon>
        <taxon>Panagrolaimoidea</taxon>
        <taxon>Panagrolaimidae</taxon>
        <taxon>Panagrellus</taxon>
    </lineage>
</organism>
<protein>
    <submittedName>
        <fullName evidence="3">Uncharacterized protein</fullName>
    </submittedName>
</protein>
<proteinExistence type="predicted"/>
<accession>A0A7E4ZTW7</accession>
<sequence length="111" mass="11794">MASNTVICITVVLLASMAYVSALKCVGPADSEVDCPSDACFYTEIMGVVSQTCGIKNPPPSVGNDKCEKDALGTLWYTCYKKKCNKRCGSSSHQPLVVVLALAVGAYFMSK</sequence>
<reference evidence="2" key="1">
    <citation type="journal article" date="2013" name="Genetics">
        <title>The draft genome and transcriptome of Panagrellus redivivus are shaped by the harsh demands of a free-living lifestyle.</title>
        <authorList>
            <person name="Srinivasan J."/>
            <person name="Dillman A.R."/>
            <person name="Macchietto M.G."/>
            <person name="Heikkinen L."/>
            <person name="Lakso M."/>
            <person name="Fracchia K.M."/>
            <person name="Antoshechkin I."/>
            <person name="Mortazavi A."/>
            <person name="Wong G."/>
            <person name="Sternberg P.W."/>
        </authorList>
    </citation>
    <scope>NUCLEOTIDE SEQUENCE [LARGE SCALE GENOMIC DNA]</scope>
    <source>
        <strain evidence="2">MT8872</strain>
    </source>
</reference>
<feature type="chain" id="PRO_5028983752" evidence="1">
    <location>
        <begin position="23"/>
        <end position="111"/>
    </location>
</feature>
<feature type="signal peptide" evidence="1">
    <location>
        <begin position="1"/>
        <end position="22"/>
    </location>
</feature>
<dbReference type="AlphaFoldDB" id="A0A7E4ZTW7"/>
<keyword evidence="2" id="KW-1185">Reference proteome</keyword>